<feature type="repeat" description="ANK" evidence="3">
    <location>
        <begin position="109"/>
        <end position="141"/>
    </location>
</feature>
<evidence type="ECO:0000259" key="4">
    <source>
        <dbReference type="PROSITE" id="PS50053"/>
    </source>
</evidence>
<dbReference type="PANTHER" id="PTHR24171">
    <property type="entry name" value="ANKYRIN REPEAT DOMAIN-CONTAINING PROTEIN 39-RELATED"/>
    <property type="match status" value="1"/>
</dbReference>
<dbReference type="Pfam" id="PF12796">
    <property type="entry name" value="Ank_2"/>
    <property type="match status" value="1"/>
</dbReference>
<dbReference type="EMBL" id="CAJNIZ010026635">
    <property type="protein sequence ID" value="CAE7493646.1"/>
    <property type="molecule type" value="Genomic_DNA"/>
</dbReference>
<dbReference type="InterPro" id="IPR036770">
    <property type="entry name" value="Ankyrin_rpt-contain_sf"/>
</dbReference>
<feature type="domain" description="Ubiquitin-like" evidence="4">
    <location>
        <begin position="1"/>
        <end position="58"/>
    </location>
</feature>
<sequence length="230" mass="24780">MLHVWKASGDEVTAMPVGQVRSVRELKQELEGPCGLPRFRQRILRSGVSLDDEAPLDSPADLQLVLLQFASASHAEKAALSEAIYQGDILEVERILNQPQDPNLLDPWRGAAPLHVAARHNRAEVASLLLEAKADVNLQTVYNAWCTPLGTASAAGCVDMVRLLLEASAEMDSRDFCSRTPLMSAAFCGQAQVVQLLLHAGANKEARDDNGATPLLVASQCGHAKQCPVL</sequence>
<keyword evidence="2 3" id="KW-0040">ANK repeat</keyword>
<organism evidence="5 6">
    <name type="scientific">Symbiodinium pilosum</name>
    <name type="common">Dinoflagellate</name>
    <dbReference type="NCBI Taxonomy" id="2952"/>
    <lineage>
        <taxon>Eukaryota</taxon>
        <taxon>Sar</taxon>
        <taxon>Alveolata</taxon>
        <taxon>Dinophyceae</taxon>
        <taxon>Suessiales</taxon>
        <taxon>Symbiodiniaceae</taxon>
        <taxon>Symbiodinium</taxon>
    </lineage>
</organism>
<dbReference type="PROSITE" id="PS50297">
    <property type="entry name" value="ANK_REP_REGION"/>
    <property type="match status" value="2"/>
</dbReference>
<gene>
    <name evidence="5" type="primary">ASB3</name>
    <name evidence="5" type="ORF">SPIL2461_LOCUS12725</name>
</gene>
<evidence type="ECO:0000313" key="6">
    <source>
        <dbReference type="Proteomes" id="UP000649617"/>
    </source>
</evidence>
<dbReference type="InterPro" id="IPR002110">
    <property type="entry name" value="Ankyrin_rpt"/>
</dbReference>
<name>A0A812SSS9_SYMPI</name>
<feature type="repeat" description="ANK" evidence="3">
    <location>
        <begin position="147"/>
        <end position="176"/>
    </location>
</feature>
<dbReference type="Gene3D" id="1.25.40.20">
    <property type="entry name" value="Ankyrin repeat-containing domain"/>
    <property type="match status" value="2"/>
</dbReference>
<dbReference type="AlphaFoldDB" id="A0A812SSS9"/>
<protein>
    <submittedName>
        <fullName evidence="5">ASB3 protein</fullName>
    </submittedName>
</protein>
<evidence type="ECO:0000313" key="5">
    <source>
        <dbReference type="EMBL" id="CAE7493646.1"/>
    </source>
</evidence>
<comment type="caution">
    <text evidence="5">The sequence shown here is derived from an EMBL/GenBank/DDBJ whole genome shotgun (WGS) entry which is preliminary data.</text>
</comment>
<evidence type="ECO:0000256" key="1">
    <source>
        <dbReference type="ARBA" id="ARBA00022737"/>
    </source>
</evidence>
<accession>A0A812SSS9</accession>
<keyword evidence="1" id="KW-0677">Repeat</keyword>
<dbReference type="PROSITE" id="PS50088">
    <property type="entry name" value="ANK_REPEAT"/>
    <property type="match status" value="3"/>
</dbReference>
<dbReference type="InterPro" id="IPR000626">
    <property type="entry name" value="Ubiquitin-like_dom"/>
</dbReference>
<dbReference type="OrthoDB" id="408027at2759"/>
<dbReference type="SMART" id="SM00248">
    <property type="entry name" value="ANK"/>
    <property type="match status" value="3"/>
</dbReference>
<dbReference type="Pfam" id="PF00023">
    <property type="entry name" value="Ank"/>
    <property type="match status" value="1"/>
</dbReference>
<dbReference type="SUPFAM" id="SSF48403">
    <property type="entry name" value="Ankyrin repeat"/>
    <property type="match status" value="1"/>
</dbReference>
<evidence type="ECO:0000256" key="2">
    <source>
        <dbReference type="ARBA" id="ARBA00023043"/>
    </source>
</evidence>
<feature type="repeat" description="ANK" evidence="3">
    <location>
        <begin position="177"/>
        <end position="209"/>
    </location>
</feature>
<reference evidence="5" key="1">
    <citation type="submission" date="2021-02" db="EMBL/GenBank/DDBJ databases">
        <authorList>
            <person name="Dougan E. K."/>
            <person name="Rhodes N."/>
            <person name="Thang M."/>
            <person name="Chan C."/>
        </authorList>
    </citation>
    <scope>NUCLEOTIDE SEQUENCE</scope>
</reference>
<dbReference type="PROSITE" id="PS50053">
    <property type="entry name" value="UBIQUITIN_2"/>
    <property type="match status" value="1"/>
</dbReference>
<dbReference type="SUPFAM" id="SSF54236">
    <property type="entry name" value="Ubiquitin-like"/>
    <property type="match status" value="1"/>
</dbReference>
<evidence type="ECO:0000256" key="3">
    <source>
        <dbReference type="PROSITE-ProRule" id="PRU00023"/>
    </source>
</evidence>
<dbReference type="PRINTS" id="PR01415">
    <property type="entry name" value="ANKYRIN"/>
</dbReference>
<proteinExistence type="predicted"/>
<dbReference type="PANTHER" id="PTHR24171:SF9">
    <property type="entry name" value="ANKYRIN REPEAT DOMAIN-CONTAINING PROTEIN 39"/>
    <property type="match status" value="1"/>
</dbReference>
<dbReference type="InterPro" id="IPR029071">
    <property type="entry name" value="Ubiquitin-like_domsf"/>
</dbReference>
<keyword evidence="6" id="KW-1185">Reference proteome</keyword>
<dbReference type="Proteomes" id="UP000649617">
    <property type="component" value="Unassembled WGS sequence"/>
</dbReference>